<protein>
    <submittedName>
        <fullName evidence="2">Uncharacterized protein</fullName>
    </submittedName>
</protein>
<dbReference type="Pfam" id="PF10326">
    <property type="entry name" value="7TM_GPCR_Str"/>
    <property type="match status" value="1"/>
</dbReference>
<proteinExistence type="predicted"/>
<evidence type="ECO:0000313" key="2">
    <source>
        <dbReference type="EMBL" id="RCN46662.1"/>
    </source>
</evidence>
<sequence>MKGYSAGRTLTVQDGCGDERYAVDCDLHHIVACSSKQLYVTRYLFLLSAQKCQLVSIFLHNNCCPRHNVFHGIDSDCTANHAIFQRVVSQKFYFIFISTGYVNHHPYGHIPLLLFCISFFTSLLLVTNGFIYRYLQVCRTHLFNAYMTTRSRVIATAINLLLLVNYVLLIYIGFWPNEFFTQLVNSTIVIPGFDITNRSFIGFSMTV</sequence>
<dbReference type="AlphaFoldDB" id="A0A368GQK7"/>
<accession>A0A368GQK7</accession>
<gene>
    <name evidence="2" type="ORF">ANCCAN_07291</name>
</gene>
<keyword evidence="1" id="KW-0472">Membrane</keyword>
<dbReference type="InterPro" id="IPR019428">
    <property type="entry name" value="7TM_GPCR_serpentine_rcpt_Str"/>
</dbReference>
<keyword evidence="3" id="KW-1185">Reference proteome</keyword>
<comment type="caution">
    <text evidence="2">The sequence shown here is derived from an EMBL/GenBank/DDBJ whole genome shotgun (WGS) entry which is preliminary data.</text>
</comment>
<dbReference type="OrthoDB" id="5868335at2759"/>
<organism evidence="2 3">
    <name type="scientific">Ancylostoma caninum</name>
    <name type="common">Dog hookworm</name>
    <dbReference type="NCBI Taxonomy" id="29170"/>
    <lineage>
        <taxon>Eukaryota</taxon>
        <taxon>Metazoa</taxon>
        <taxon>Ecdysozoa</taxon>
        <taxon>Nematoda</taxon>
        <taxon>Chromadorea</taxon>
        <taxon>Rhabditida</taxon>
        <taxon>Rhabditina</taxon>
        <taxon>Rhabditomorpha</taxon>
        <taxon>Strongyloidea</taxon>
        <taxon>Ancylostomatidae</taxon>
        <taxon>Ancylostomatinae</taxon>
        <taxon>Ancylostoma</taxon>
    </lineage>
</organism>
<feature type="transmembrane region" description="Helical" evidence="1">
    <location>
        <begin position="153"/>
        <end position="174"/>
    </location>
</feature>
<keyword evidence="1" id="KW-1133">Transmembrane helix</keyword>
<evidence type="ECO:0000256" key="1">
    <source>
        <dbReference type="SAM" id="Phobius"/>
    </source>
</evidence>
<dbReference type="Proteomes" id="UP000252519">
    <property type="component" value="Unassembled WGS sequence"/>
</dbReference>
<reference evidence="2 3" key="1">
    <citation type="submission" date="2014-10" db="EMBL/GenBank/DDBJ databases">
        <title>Draft genome of the hookworm Ancylostoma caninum.</title>
        <authorList>
            <person name="Mitreva M."/>
        </authorList>
    </citation>
    <scope>NUCLEOTIDE SEQUENCE [LARGE SCALE GENOMIC DNA]</scope>
    <source>
        <strain evidence="2 3">Baltimore</strain>
    </source>
</reference>
<keyword evidence="1" id="KW-0812">Transmembrane</keyword>
<feature type="transmembrane region" description="Helical" evidence="1">
    <location>
        <begin position="110"/>
        <end position="132"/>
    </location>
</feature>
<dbReference type="EMBL" id="JOJR01000075">
    <property type="protein sequence ID" value="RCN46662.1"/>
    <property type="molecule type" value="Genomic_DNA"/>
</dbReference>
<name>A0A368GQK7_ANCCA</name>
<evidence type="ECO:0000313" key="3">
    <source>
        <dbReference type="Proteomes" id="UP000252519"/>
    </source>
</evidence>